<reference evidence="1 2" key="1">
    <citation type="journal article" date="2023" name="G3 (Bethesda)">
        <title>A chromosome-length genome assembly and annotation of blackberry (Rubus argutus, cv. 'Hillquist').</title>
        <authorList>
            <person name="Bruna T."/>
            <person name="Aryal R."/>
            <person name="Dudchenko O."/>
            <person name="Sargent D.J."/>
            <person name="Mead D."/>
            <person name="Buti M."/>
            <person name="Cavallini A."/>
            <person name="Hytonen T."/>
            <person name="Andres J."/>
            <person name="Pham M."/>
            <person name="Weisz D."/>
            <person name="Mascagni F."/>
            <person name="Usai G."/>
            <person name="Natali L."/>
            <person name="Bassil N."/>
            <person name="Fernandez G.E."/>
            <person name="Lomsadze A."/>
            <person name="Armour M."/>
            <person name="Olukolu B."/>
            <person name="Poorten T."/>
            <person name="Britton C."/>
            <person name="Davik J."/>
            <person name="Ashrafi H."/>
            <person name="Aiden E.L."/>
            <person name="Borodovsky M."/>
            <person name="Worthington M."/>
        </authorList>
    </citation>
    <scope>NUCLEOTIDE SEQUENCE [LARGE SCALE GENOMIC DNA]</scope>
    <source>
        <strain evidence="1">PI 553951</strain>
    </source>
</reference>
<dbReference type="Proteomes" id="UP001457282">
    <property type="component" value="Unassembled WGS sequence"/>
</dbReference>
<accession>A0AAW1WZC5</accession>
<gene>
    <name evidence="1" type="ORF">M0R45_026265</name>
</gene>
<comment type="caution">
    <text evidence="1">The sequence shown here is derived from an EMBL/GenBank/DDBJ whole genome shotgun (WGS) entry which is preliminary data.</text>
</comment>
<keyword evidence="2" id="KW-1185">Reference proteome</keyword>
<name>A0AAW1WZC5_RUBAR</name>
<evidence type="ECO:0000313" key="2">
    <source>
        <dbReference type="Proteomes" id="UP001457282"/>
    </source>
</evidence>
<dbReference type="EMBL" id="JBEDUW010000005">
    <property type="protein sequence ID" value="KAK9929159.1"/>
    <property type="molecule type" value="Genomic_DNA"/>
</dbReference>
<organism evidence="1 2">
    <name type="scientific">Rubus argutus</name>
    <name type="common">Southern blackberry</name>
    <dbReference type="NCBI Taxonomy" id="59490"/>
    <lineage>
        <taxon>Eukaryota</taxon>
        <taxon>Viridiplantae</taxon>
        <taxon>Streptophyta</taxon>
        <taxon>Embryophyta</taxon>
        <taxon>Tracheophyta</taxon>
        <taxon>Spermatophyta</taxon>
        <taxon>Magnoliopsida</taxon>
        <taxon>eudicotyledons</taxon>
        <taxon>Gunneridae</taxon>
        <taxon>Pentapetalae</taxon>
        <taxon>rosids</taxon>
        <taxon>fabids</taxon>
        <taxon>Rosales</taxon>
        <taxon>Rosaceae</taxon>
        <taxon>Rosoideae</taxon>
        <taxon>Rosoideae incertae sedis</taxon>
        <taxon>Rubus</taxon>
    </lineage>
</organism>
<proteinExistence type="predicted"/>
<sequence length="93" mass="10563">MRGRGNPAWLEAWNVAKLESELGSLCWERRQHLRRILNGAEEIRSEFAAVKMESLVNMCGGGAWTGCSLVTLRRHGGVHGSKQWRWVLGCREE</sequence>
<dbReference type="AlphaFoldDB" id="A0AAW1WZC5"/>
<protein>
    <submittedName>
        <fullName evidence="1">Uncharacterized protein</fullName>
    </submittedName>
</protein>
<evidence type="ECO:0000313" key="1">
    <source>
        <dbReference type="EMBL" id="KAK9929159.1"/>
    </source>
</evidence>